<accession>A0A232F900</accession>
<comment type="caution">
    <text evidence="2">The sequence shown here is derived from an EMBL/GenBank/DDBJ whole genome shotgun (WGS) entry which is preliminary data.</text>
</comment>
<dbReference type="AlphaFoldDB" id="A0A232F900"/>
<feature type="region of interest" description="Disordered" evidence="1">
    <location>
        <begin position="1"/>
        <end position="32"/>
    </location>
</feature>
<organism evidence="2 3">
    <name type="scientific">Trichomalopsis sarcophagae</name>
    <dbReference type="NCBI Taxonomy" id="543379"/>
    <lineage>
        <taxon>Eukaryota</taxon>
        <taxon>Metazoa</taxon>
        <taxon>Ecdysozoa</taxon>
        <taxon>Arthropoda</taxon>
        <taxon>Hexapoda</taxon>
        <taxon>Insecta</taxon>
        <taxon>Pterygota</taxon>
        <taxon>Neoptera</taxon>
        <taxon>Endopterygota</taxon>
        <taxon>Hymenoptera</taxon>
        <taxon>Apocrita</taxon>
        <taxon>Proctotrupomorpha</taxon>
        <taxon>Chalcidoidea</taxon>
        <taxon>Pteromalidae</taxon>
        <taxon>Pteromalinae</taxon>
        <taxon>Trichomalopsis</taxon>
    </lineage>
</organism>
<dbReference type="EMBL" id="NNAY01000698">
    <property type="protein sequence ID" value="OXU26923.1"/>
    <property type="molecule type" value="Genomic_DNA"/>
</dbReference>
<evidence type="ECO:0000313" key="2">
    <source>
        <dbReference type="EMBL" id="OXU26923.1"/>
    </source>
</evidence>
<protein>
    <submittedName>
        <fullName evidence="2">Uncharacterized protein</fullName>
    </submittedName>
</protein>
<reference evidence="2 3" key="1">
    <citation type="journal article" date="2017" name="Curr. Biol.">
        <title>The Evolution of Venom by Co-option of Single-Copy Genes.</title>
        <authorList>
            <person name="Martinson E.O."/>
            <person name="Mrinalini"/>
            <person name="Kelkar Y.D."/>
            <person name="Chang C.H."/>
            <person name="Werren J.H."/>
        </authorList>
    </citation>
    <scope>NUCLEOTIDE SEQUENCE [LARGE SCALE GENOMIC DNA]</scope>
    <source>
        <strain evidence="2 3">Alberta</strain>
        <tissue evidence="2">Whole body</tissue>
    </source>
</reference>
<evidence type="ECO:0000256" key="1">
    <source>
        <dbReference type="SAM" id="MobiDB-lite"/>
    </source>
</evidence>
<gene>
    <name evidence="2" type="ORF">TSAR_005570</name>
</gene>
<evidence type="ECO:0000313" key="3">
    <source>
        <dbReference type="Proteomes" id="UP000215335"/>
    </source>
</evidence>
<sequence length="256" mass="29414">MRSKMSSGAGSSSIYWDSVDSSGSGSSGSAGSRNYVDPWDLENYAYLRRHSIAAASVAGCTPQPIYQSNNRYGSRVSHRSPVESDYWYAPSAIREPGYDAPASVEEIYFRPQRPVSSGCYYHQQPIYEDESTMSHYAAPIPLYSHLSELEQAEALEELRTREMLRRRSKVAKSRNNYTRDECLYHRRPSEMRYTRLTAPTRSRLYAEEEEESVDEVEAVRYREPIKPTHITLNAYGHLKIDYTNSWNSLHRKIVSN</sequence>
<name>A0A232F900_9HYME</name>
<dbReference type="Proteomes" id="UP000215335">
    <property type="component" value="Unassembled WGS sequence"/>
</dbReference>
<proteinExistence type="predicted"/>
<dbReference type="OrthoDB" id="6630968at2759"/>
<keyword evidence="3" id="KW-1185">Reference proteome</keyword>